<dbReference type="InterPro" id="IPR036527">
    <property type="entry name" value="SCP2_sterol-bd_dom_sf"/>
</dbReference>
<dbReference type="Proteomes" id="UP000070376">
    <property type="component" value="Unassembled WGS sequence"/>
</dbReference>
<evidence type="ECO:0000313" key="1">
    <source>
        <dbReference type="EMBL" id="KWZ81163.1"/>
    </source>
</evidence>
<protein>
    <submittedName>
        <fullName evidence="1">Uncharacterized protein</fullName>
    </submittedName>
</protein>
<name>A0A133KNH4_HEYCO</name>
<dbReference type="EMBL" id="LRPN01000078">
    <property type="protein sequence ID" value="KWZ81163.1"/>
    <property type="molecule type" value="Genomic_DNA"/>
</dbReference>
<reference evidence="2" key="1">
    <citation type="submission" date="2016-01" db="EMBL/GenBank/DDBJ databases">
        <authorList>
            <person name="Mitreva M."/>
            <person name="Pepin K.H."/>
            <person name="Mihindukulasuriya K.A."/>
            <person name="Fulton R."/>
            <person name="Fronick C."/>
            <person name="O'Laughlin M."/>
            <person name="Miner T."/>
            <person name="Herter B."/>
            <person name="Rosa B.A."/>
            <person name="Cordes M."/>
            <person name="Tomlinson C."/>
            <person name="Wollam A."/>
            <person name="Palsikar V.B."/>
            <person name="Mardis E.R."/>
            <person name="Wilson R.K."/>
        </authorList>
    </citation>
    <scope>NUCLEOTIDE SEQUENCE [LARGE SCALE GENOMIC DNA]</scope>
    <source>
        <strain evidence="2">GED7749B</strain>
    </source>
</reference>
<organism evidence="1 2">
    <name type="scientific">Heyndrickxia coagulans</name>
    <name type="common">Weizmannia coagulans</name>
    <dbReference type="NCBI Taxonomy" id="1398"/>
    <lineage>
        <taxon>Bacteria</taxon>
        <taxon>Bacillati</taxon>
        <taxon>Bacillota</taxon>
        <taxon>Bacilli</taxon>
        <taxon>Bacillales</taxon>
        <taxon>Bacillaceae</taxon>
        <taxon>Heyndrickxia</taxon>
    </lineage>
</organism>
<proteinExistence type="predicted"/>
<dbReference type="RefSeq" id="WP_026683850.1">
    <property type="nucleotide sequence ID" value="NZ_CP017888.1"/>
</dbReference>
<dbReference type="SUPFAM" id="SSF55718">
    <property type="entry name" value="SCP-like"/>
    <property type="match status" value="1"/>
</dbReference>
<accession>A0A133KNH4</accession>
<evidence type="ECO:0000313" key="2">
    <source>
        <dbReference type="Proteomes" id="UP000070376"/>
    </source>
</evidence>
<comment type="caution">
    <text evidence="1">The sequence shown here is derived from an EMBL/GenBank/DDBJ whole genome shotgun (WGS) entry which is preliminary data.</text>
</comment>
<dbReference type="PATRIC" id="fig|1398.22.peg.2105"/>
<sequence>MKQTIQFFLNSLARKKQLRMLLPAVPVTVLFRDGDECCLVAFSKERCVQLETGNADFELEMALRQFEQLLSRRARLGTFLKMGELRYRGTYRHFLLLESLFWLAGTPQPAPKSKAKSA</sequence>
<gene>
    <name evidence="1" type="ORF">HMPREF3213_02099</name>
</gene>
<dbReference type="AlphaFoldDB" id="A0A133KNH4"/>